<proteinExistence type="predicted"/>
<organism evidence="1">
    <name type="scientific">Aphanomyces astaci</name>
    <name type="common">Crayfish plague agent</name>
    <dbReference type="NCBI Taxonomy" id="112090"/>
    <lineage>
        <taxon>Eukaryota</taxon>
        <taxon>Sar</taxon>
        <taxon>Stramenopiles</taxon>
        <taxon>Oomycota</taxon>
        <taxon>Saprolegniomycetes</taxon>
        <taxon>Saprolegniales</taxon>
        <taxon>Verrucalvaceae</taxon>
        <taxon>Aphanomyces</taxon>
    </lineage>
</organism>
<gene>
    <name evidence="1" type="ORF">H257_09393</name>
</gene>
<dbReference type="EMBL" id="KI913136">
    <property type="protein sequence ID" value="ETV76354.1"/>
    <property type="molecule type" value="Genomic_DNA"/>
</dbReference>
<dbReference type="OrthoDB" id="2158884at2759"/>
<name>W4GBA2_APHAT</name>
<evidence type="ECO:0000313" key="1">
    <source>
        <dbReference type="EMBL" id="ETV76354.1"/>
    </source>
</evidence>
<sequence>MKNHFESIDQVNNLREIQALRRLSLQPHVIKLEEVLHDQQSDRLTLVFVCHLPELDNGS</sequence>
<dbReference type="STRING" id="112090.W4GBA2"/>
<dbReference type="GeneID" id="20811389"/>
<protein>
    <submittedName>
        <fullName evidence="1">Uncharacterized protein</fullName>
    </submittedName>
</protein>
<dbReference type="Gene3D" id="3.30.200.20">
    <property type="entry name" value="Phosphorylase Kinase, domain 1"/>
    <property type="match status" value="1"/>
</dbReference>
<dbReference type="AlphaFoldDB" id="W4GBA2"/>
<accession>W4GBA2</accession>
<reference evidence="1" key="1">
    <citation type="submission" date="2013-12" db="EMBL/GenBank/DDBJ databases">
        <title>The Genome Sequence of Aphanomyces astaci APO3.</title>
        <authorList>
            <consortium name="The Broad Institute Genomics Platform"/>
            <person name="Russ C."/>
            <person name="Tyler B."/>
            <person name="van West P."/>
            <person name="Dieguez-Uribeondo J."/>
            <person name="Young S.K."/>
            <person name="Zeng Q."/>
            <person name="Gargeya S."/>
            <person name="Fitzgerald M."/>
            <person name="Abouelleil A."/>
            <person name="Alvarado L."/>
            <person name="Chapman S.B."/>
            <person name="Gainer-Dewar J."/>
            <person name="Goldberg J."/>
            <person name="Griggs A."/>
            <person name="Gujja S."/>
            <person name="Hansen M."/>
            <person name="Howarth C."/>
            <person name="Imamovic A."/>
            <person name="Ireland A."/>
            <person name="Larimer J."/>
            <person name="McCowan C."/>
            <person name="Murphy C."/>
            <person name="Pearson M."/>
            <person name="Poon T.W."/>
            <person name="Priest M."/>
            <person name="Roberts A."/>
            <person name="Saif S."/>
            <person name="Shea T."/>
            <person name="Sykes S."/>
            <person name="Wortman J."/>
            <person name="Nusbaum C."/>
            <person name="Birren B."/>
        </authorList>
    </citation>
    <scope>NUCLEOTIDE SEQUENCE [LARGE SCALE GENOMIC DNA]</scope>
    <source>
        <strain evidence="1">APO3</strain>
    </source>
</reference>
<dbReference type="VEuPathDB" id="FungiDB:H257_09393"/>
<dbReference type="RefSeq" id="XP_009833899.1">
    <property type="nucleotide sequence ID" value="XM_009835597.1"/>
</dbReference>